<dbReference type="Proteomes" id="UP001155220">
    <property type="component" value="Unassembled WGS sequence"/>
</dbReference>
<organism evidence="2 3">
    <name type="scientific">Aurantimonas marianensis</name>
    <dbReference type="NCBI Taxonomy" id="2920428"/>
    <lineage>
        <taxon>Bacteria</taxon>
        <taxon>Pseudomonadati</taxon>
        <taxon>Pseudomonadota</taxon>
        <taxon>Alphaproteobacteria</taxon>
        <taxon>Hyphomicrobiales</taxon>
        <taxon>Aurantimonadaceae</taxon>
        <taxon>Aurantimonas</taxon>
    </lineage>
</organism>
<dbReference type="RefSeq" id="WP_253965330.1">
    <property type="nucleotide sequence ID" value="NZ_JALHBS010000098.1"/>
</dbReference>
<feature type="signal peptide" evidence="1">
    <location>
        <begin position="1"/>
        <end position="26"/>
    </location>
</feature>
<protein>
    <submittedName>
        <fullName evidence="2">Excalibur calcium-binding domain-containing protein</fullName>
    </submittedName>
</protein>
<reference evidence="2" key="1">
    <citation type="submission" date="2022-03" db="EMBL/GenBank/DDBJ databases">
        <title>Aurantimonas Liuensis sp. Nov., isolated from the hadal seawater of the Mariana Trench.</title>
        <authorList>
            <person name="Liu R."/>
        </authorList>
    </citation>
    <scope>NUCLEOTIDE SEQUENCE</scope>
    <source>
        <strain evidence="2">LRZ36</strain>
    </source>
</reference>
<accession>A0A9X2HB65</accession>
<gene>
    <name evidence="2" type="ORF">MJ956_15410</name>
</gene>
<feature type="chain" id="PRO_5040820658" evidence="1">
    <location>
        <begin position="27"/>
        <end position="80"/>
    </location>
</feature>
<dbReference type="AlphaFoldDB" id="A0A9X2HB65"/>
<dbReference type="EMBL" id="JALHBS010000098">
    <property type="protein sequence ID" value="MCP3056523.1"/>
    <property type="molecule type" value="Genomic_DNA"/>
</dbReference>
<sequence length="80" mass="8635">MLDQRKSRAIFLSALVLTGFTLEARAASCKSYSTCREAVIAWCAGQHPRADGDNDGIPCENVCRSRADVVAIMAEIGCSR</sequence>
<keyword evidence="3" id="KW-1185">Reference proteome</keyword>
<proteinExistence type="predicted"/>
<evidence type="ECO:0000256" key="1">
    <source>
        <dbReference type="SAM" id="SignalP"/>
    </source>
</evidence>
<name>A0A9X2HB65_9HYPH</name>
<evidence type="ECO:0000313" key="2">
    <source>
        <dbReference type="EMBL" id="MCP3056523.1"/>
    </source>
</evidence>
<evidence type="ECO:0000313" key="3">
    <source>
        <dbReference type="Proteomes" id="UP001155220"/>
    </source>
</evidence>
<keyword evidence="1" id="KW-0732">Signal</keyword>
<comment type="caution">
    <text evidence="2">The sequence shown here is derived from an EMBL/GenBank/DDBJ whole genome shotgun (WGS) entry which is preliminary data.</text>
</comment>